<dbReference type="GO" id="GO:0045184">
    <property type="term" value="P:establishment of protein localization"/>
    <property type="evidence" value="ECO:0007669"/>
    <property type="project" value="TreeGrafter"/>
</dbReference>
<dbReference type="GO" id="GO:0005737">
    <property type="term" value="C:cytoplasm"/>
    <property type="evidence" value="ECO:0007669"/>
    <property type="project" value="UniProtKB-SubCell"/>
</dbReference>
<evidence type="ECO:0000256" key="3">
    <source>
        <dbReference type="ARBA" id="ARBA00023054"/>
    </source>
</evidence>
<keyword evidence="3 4" id="KW-0175">Coiled coil</keyword>
<dbReference type="AlphaFoldDB" id="A0A8D0ASB2"/>
<dbReference type="GeneTree" id="ENSGT00510000047961"/>
<protein>
    <recommendedName>
        <fullName evidence="5">TSG101 and ALIX binding domain-containing protein</fullName>
    </recommendedName>
</protein>
<keyword evidence="7" id="KW-1185">Reference proteome</keyword>
<evidence type="ECO:0000256" key="2">
    <source>
        <dbReference type="ARBA" id="ARBA00022490"/>
    </source>
</evidence>
<dbReference type="InterPro" id="IPR022008">
    <property type="entry name" value="EABR"/>
</dbReference>
<proteinExistence type="predicted"/>
<dbReference type="PANTHER" id="PTHR31838">
    <property type="entry name" value="CENTROSOMAL PROTEIN OF 55 KDA"/>
    <property type="match status" value="1"/>
</dbReference>
<dbReference type="GO" id="GO:0000281">
    <property type="term" value="P:mitotic cytokinesis"/>
    <property type="evidence" value="ECO:0007669"/>
    <property type="project" value="InterPro"/>
</dbReference>
<evidence type="ECO:0000256" key="4">
    <source>
        <dbReference type="SAM" id="Coils"/>
    </source>
</evidence>
<keyword evidence="2" id="KW-0963">Cytoplasm</keyword>
<dbReference type="PANTHER" id="PTHR31838:SF1">
    <property type="entry name" value="CENTROSOMAL PROTEIN OF 55 KDA"/>
    <property type="match status" value="1"/>
</dbReference>
<dbReference type="Pfam" id="PF12180">
    <property type="entry name" value="EABR"/>
    <property type="match status" value="1"/>
</dbReference>
<comment type="subcellular location">
    <subcellularLocation>
        <location evidence="1">Cytoplasm</location>
    </subcellularLocation>
</comment>
<dbReference type="Ensembl" id="ENSSLUT00000058211.1">
    <property type="protein sequence ID" value="ENSSLUP00000056558.1"/>
    <property type="gene ID" value="ENSSLUG00000024406.1"/>
</dbReference>
<dbReference type="GO" id="GO:0051896">
    <property type="term" value="P:regulation of phosphatidylinositol 3-kinase/protein kinase B signal transduction"/>
    <property type="evidence" value="ECO:0007669"/>
    <property type="project" value="InterPro"/>
</dbReference>
<dbReference type="Gene3D" id="1.20.5.1180">
    <property type="entry name" value="Geminin coiled-coil domain"/>
    <property type="match status" value="1"/>
</dbReference>
<evidence type="ECO:0000313" key="7">
    <source>
        <dbReference type="Proteomes" id="UP000694568"/>
    </source>
</evidence>
<feature type="coiled-coil region" evidence="4">
    <location>
        <begin position="161"/>
        <end position="301"/>
    </location>
</feature>
<accession>A0A8D0ASB2</accession>
<dbReference type="GO" id="GO:0030496">
    <property type="term" value="C:midbody"/>
    <property type="evidence" value="ECO:0007669"/>
    <property type="project" value="TreeGrafter"/>
</dbReference>
<name>A0A8D0ASB2_SANLU</name>
<evidence type="ECO:0000313" key="6">
    <source>
        <dbReference type="Ensembl" id="ENSSLUP00000056558.1"/>
    </source>
</evidence>
<organism evidence="6 7">
    <name type="scientific">Sander lucioperca</name>
    <name type="common">Pike-perch</name>
    <name type="synonym">Perca lucioperca</name>
    <dbReference type="NCBI Taxonomy" id="283035"/>
    <lineage>
        <taxon>Eukaryota</taxon>
        <taxon>Metazoa</taxon>
        <taxon>Chordata</taxon>
        <taxon>Craniata</taxon>
        <taxon>Vertebrata</taxon>
        <taxon>Euteleostomi</taxon>
        <taxon>Actinopterygii</taxon>
        <taxon>Neopterygii</taxon>
        <taxon>Teleostei</taxon>
        <taxon>Neoteleostei</taxon>
        <taxon>Acanthomorphata</taxon>
        <taxon>Eupercaria</taxon>
        <taxon>Perciformes</taxon>
        <taxon>Percoidei</taxon>
        <taxon>Percidae</taxon>
        <taxon>Luciopercinae</taxon>
        <taxon>Sander</taxon>
    </lineage>
</organism>
<reference evidence="6" key="2">
    <citation type="submission" date="2025-09" db="UniProtKB">
        <authorList>
            <consortium name="Ensembl"/>
        </authorList>
    </citation>
    <scope>IDENTIFICATION</scope>
</reference>
<sequence length="357" mass="41940">MASLKYKNSPRKKPNSELDVIVSSLRKENAYLKKTLVELSRQLSERNKLIERFLSLETVRLESCQQLTAKDEKVELLSEQLSKKEGKLMDVDSNSDEWASANTTIELQNHLSHALEKNKQWLEYDQQREAYVRATLARMLWLEKELNKANQARSQQHNEDHSDVREQISQMQEHYERLLQKAKDELEVLREQLNMAHQNLKVTQNWCKERESKVKELKQQLQTENVNIKSAPEDHHRSEDEEQWLTAETEDLQCRLDEEKRRSANFKQQLTFFQKCLGNCHNEDQEKIADMERQRDQQDGNSCEAAHTPSLCSRDSLTCSPPKSLLNESFLECPSCRTEFSASQYRELLIHVDVCFD</sequence>
<evidence type="ECO:0000256" key="1">
    <source>
        <dbReference type="ARBA" id="ARBA00004496"/>
    </source>
</evidence>
<evidence type="ECO:0000259" key="5">
    <source>
        <dbReference type="Pfam" id="PF12180"/>
    </source>
</evidence>
<reference evidence="6" key="1">
    <citation type="submission" date="2025-08" db="UniProtKB">
        <authorList>
            <consortium name="Ensembl"/>
        </authorList>
    </citation>
    <scope>IDENTIFICATION</scope>
</reference>
<feature type="domain" description="TSG101 and ALIX binding" evidence="5">
    <location>
        <begin position="108"/>
        <end position="141"/>
    </location>
</feature>
<dbReference type="Proteomes" id="UP000694568">
    <property type="component" value="Unplaced"/>
</dbReference>
<dbReference type="InterPro" id="IPR038926">
    <property type="entry name" value="CEP55"/>
</dbReference>